<dbReference type="GO" id="GO:0016798">
    <property type="term" value="F:hydrolase activity, acting on glycosyl bonds"/>
    <property type="evidence" value="ECO:0007669"/>
    <property type="project" value="UniProtKB-KW"/>
</dbReference>
<proteinExistence type="inferred from homology"/>
<comment type="similarity">
    <text evidence="2">Belongs to the glycosyl hydrolase 33 family.</text>
</comment>
<keyword evidence="5" id="KW-0378">Hydrolase</keyword>
<dbReference type="PANTHER" id="PTHR10628:SF30">
    <property type="entry name" value="EXO-ALPHA-SIALIDASE"/>
    <property type="match status" value="1"/>
</dbReference>
<dbReference type="SUPFAM" id="SSF50939">
    <property type="entry name" value="Sialidases"/>
    <property type="match status" value="1"/>
</dbReference>
<feature type="domain" description="Sialidase" evidence="4">
    <location>
        <begin position="325"/>
        <end position="533"/>
    </location>
</feature>
<sequence>MNKLLMFTSCVVVVLIVFTTSSCYKEQHFKFPGPFEDTASKGGIDSLPFPFDENRQAGVWLMKDGAPYYDKILFKGFTDYRPMHDTVSWVQESNAMRLIPHRNYYPLTDADHLGGDPNSFRYNWVSSKYFVPIGAGKSFYMYVKFSVGTFSGTAAGLLLGRSWETGGDFLFGFDGNSNVAPTFFVDLYGKTGISVNPANGWPTVNEVIVPGLPAEWEVVIHDNVFYTKVNGVLCFYFKVPSEALYYFTPAIRPWRNFVAVHDFYIESSDMYTVEYVMHEYEQGYTRIQHPALAKAPNNDLLLFAEGRSNPASAYERVAQHTLPVGNTDIIMKRSEDGGDTWSEQISVVVGDGTDKTYGFPQVITTNSGKMILHYSELSPSLSNNTYTYPPSDQKRMQIVSTDNGRTWSQPVDITSSLQDEASGYLKSTSGHGIELKSADYRDRLVMPIVYGDRIVRVALSDDEGNTWYQSDKVTGANNINSAAVVELSTGQLMLILSHTNTSPQSRYISYSNDGGQTWSAVVPASTVGINTATYGHMYDGVLAKHDNQIYYVSPVDREKDAQVYNGPTYGVSPTLFVSSNDGSTFQRMGPLFTKIAYRDYFAPVGKMDAVVNSNGKLIIVTEGGVDSPQEGIVIYRQ</sequence>
<accession>A0ABU7REA8</accession>
<evidence type="ECO:0000313" key="5">
    <source>
        <dbReference type="EMBL" id="MEE6186319.1"/>
    </source>
</evidence>
<dbReference type="EC" id="3.2.1.18" evidence="3"/>
<protein>
    <recommendedName>
        <fullName evidence="3">exo-alpha-sialidase</fullName>
        <ecNumber evidence="3">3.2.1.18</ecNumber>
    </recommendedName>
</protein>
<dbReference type="InterPro" id="IPR026856">
    <property type="entry name" value="Sialidase_fam"/>
</dbReference>
<dbReference type="PROSITE" id="PS51257">
    <property type="entry name" value="PROKAR_LIPOPROTEIN"/>
    <property type="match status" value="1"/>
</dbReference>
<keyword evidence="6" id="KW-1185">Reference proteome</keyword>
<dbReference type="Proteomes" id="UP001357452">
    <property type="component" value="Unassembled WGS sequence"/>
</dbReference>
<evidence type="ECO:0000256" key="1">
    <source>
        <dbReference type="ARBA" id="ARBA00000427"/>
    </source>
</evidence>
<gene>
    <name evidence="5" type="ORF">V2H41_03450</name>
</gene>
<comment type="catalytic activity">
    <reaction evidence="1">
        <text>Hydrolysis of alpha-(2-&gt;3)-, alpha-(2-&gt;6)-, alpha-(2-&gt;8)- glycosidic linkages of terminal sialic acid residues in oligosaccharides, glycoproteins, glycolipids, colominic acid and synthetic substrates.</text>
        <dbReference type="EC" id="3.2.1.18"/>
    </reaction>
</comment>
<dbReference type="InterPro" id="IPR036278">
    <property type="entry name" value="Sialidase_sf"/>
</dbReference>
<dbReference type="Pfam" id="PF13088">
    <property type="entry name" value="BNR_2"/>
    <property type="match status" value="1"/>
</dbReference>
<dbReference type="RefSeq" id="WP_330973729.1">
    <property type="nucleotide sequence ID" value="NZ_JAZGLY010000002.1"/>
</dbReference>
<evidence type="ECO:0000256" key="2">
    <source>
        <dbReference type="ARBA" id="ARBA00009348"/>
    </source>
</evidence>
<comment type="caution">
    <text evidence="5">The sequence shown here is derived from an EMBL/GenBank/DDBJ whole genome shotgun (WGS) entry which is preliminary data.</text>
</comment>
<reference evidence="5 6" key="1">
    <citation type="submission" date="2024-01" db="EMBL/GenBank/DDBJ databases">
        <title>Niabella digestum sp. nov., isolated from waste digestion system.</title>
        <authorList>
            <person name="Zhang L."/>
        </authorList>
    </citation>
    <scope>NUCLEOTIDE SEQUENCE [LARGE SCALE GENOMIC DNA]</scope>
    <source>
        <strain evidence="5 6">A18</strain>
    </source>
</reference>
<dbReference type="EMBL" id="JAZGLY010000002">
    <property type="protein sequence ID" value="MEE6186319.1"/>
    <property type="molecule type" value="Genomic_DNA"/>
</dbReference>
<dbReference type="CDD" id="cd15482">
    <property type="entry name" value="Sialidase_non-viral"/>
    <property type="match status" value="1"/>
</dbReference>
<evidence type="ECO:0000313" key="6">
    <source>
        <dbReference type="Proteomes" id="UP001357452"/>
    </source>
</evidence>
<dbReference type="Gene3D" id="2.120.10.10">
    <property type="match status" value="1"/>
</dbReference>
<keyword evidence="5" id="KW-0326">Glycosidase</keyword>
<name>A0ABU7REA8_9BACT</name>
<evidence type="ECO:0000256" key="3">
    <source>
        <dbReference type="ARBA" id="ARBA00012733"/>
    </source>
</evidence>
<dbReference type="PANTHER" id="PTHR10628">
    <property type="entry name" value="SIALIDASE"/>
    <property type="match status" value="1"/>
</dbReference>
<evidence type="ECO:0000259" key="4">
    <source>
        <dbReference type="Pfam" id="PF13088"/>
    </source>
</evidence>
<dbReference type="InterPro" id="IPR011040">
    <property type="entry name" value="Sialidase"/>
</dbReference>
<organism evidence="5 6">
    <name type="scientific">Niabella digestorum</name>
    <dbReference type="NCBI Taxonomy" id="3117701"/>
    <lineage>
        <taxon>Bacteria</taxon>
        <taxon>Pseudomonadati</taxon>
        <taxon>Bacteroidota</taxon>
        <taxon>Chitinophagia</taxon>
        <taxon>Chitinophagales</taxon>
        <taxon>Chitinophagaceae</taxon>
        <taxon>Niabella</taxon>
    </lineage>
</organism>